<feature type="compositionally biased region" description="Polar residues" evidence="1">
    <location>
        <begin position="58"/>
        <end position="70"/>
    </location>
</feature>
<comment type="caution">
    <text evidence="2">The sequence shown here is derived from an EMBL/GenBank/DDBJ whole genome shotgun (WGS) entry which is preliminary data.</text>
</comment>
<name>A0ABQ1NAS7_9BURK</name>
<evidence type="ECO:0000313" key="2">
    <source>
        <dbReference type="EMBL" id="GGC65843.1"/>
    </source>
</evidence>
<dbReference type="Proteomes" id="UP000602004">
    <property type="component" value="Unassembled WGS sequence"/>
</dbReference>
<protein>
    <submittedName>
        <fullName evidence="2">Uncharacterized protein</fullName>
    </submittedName>
</protein>
<keyword evidence="3" id="KW-1185">Reference proteome</keyword>
<dbReference type="EMBL" id="BMHL01000016">
    <property type="protein sequence ID" value="GGC65843.1"/>
    <property type="molecule type" value="Genomic_DNA"/>
</dbReference>
<proteinExistence type="predicted"/>
<gene>
    <name evidence="2" type="ORF">GCM10011400_62330</name>
</gene>
<organism evidence="2 3">
    <name type="scientific">Paraburkholderia caffeinilytica</name>
    <dbReference type="NCBI Taxonomy" id="1761016"/>
    <lineage>
        <taxon>Bacteria</taxon>
        <taxon>Pseudomonadati</taxon>
        <taxon>Pseudomonadota</taxon>
        <taxon>Betaproteobacteria</taxon>
        <taxon>Burkholderiales</taxon>
        <taxon>Burkholderiaceae</taxon>
        <taxon>Paraburkholderia</taxon>
    </lineage>
</organism>
<evidence type="ECO:0000256" key="1">
    <source>
        <dbReference type="SAM" id="MobiDB-lite"/>
    </source>
</evidence>
<evidence type="ECO:0000313" key="3">
    <source>
        <dbReference type="Proteomes" id="UP000602004"/>
    </source>
</evidence>
<accession>A0ABQ1NAS7</accession>
<sequence>MKEVEFVAQYTMVDVVHDDTPFDLILQILRIDAANGGPETPKAPSVSGGAFGGLPQLPASSVRNLQTTRL</sequence>
<feature type="region of interest" description="Disordered" evidence="1">
    <location>
        <begin position="36"/>
        <end position="70"/>
    </location>
</feature>
<reference evidence="3" key="1">
    <citation type="journal article" date="2019" name="Int. J. Syst. Evol. Microbiol.">
        <title>The Global Catalogue of Microorganisms (GCM) 10K type strain sequencing project: providing services to taxonomists for standard genome sequencing and annotation.</title>
        <authorList>
            <consortium name="The Broad Institute Genomics Platform"/>
            <consortium name="The Broad Institute Genome Sequencing Center for Infectious Disease"/>
            <person name="Wu L."/>
            <person name="Ma J."/>
        </authorList>
    </citation>
    <scope>NUCLEOTIDE SEQUENCE [LARGE SCALE GENOMIC DNA]</scope>
    <source>
        <strain evidence="3">CGMCC 1.15103</strain>
    </source>
</reference>